<organism evidence="3 4">
    <name type="scientific">Trichoderma gamsii</name>
    <dbReference type="NCBI Taxonomy" id="398673"/>
    <lineage>
        <taxon>Eukaryota</taxon>
        <taxon>Fungi</taxon>
        <taxon>Dikarya</taxon>
        <taxon>Ascomycota</taxon>
        <taxon>Pezizomycotina</taxon>
        <taxon>Sordariomycetes</taxon>
        <taxon>Hypocreomycetidae</taxon>
        <taxon>Hypocreales</taxon>
        <taxon>Hypocreaceae</taxon>
        <taxon>Trichoderma</taxon>
    </lineage>
</organism>
<sequence length="695" mass="79717">MATGPGDDVAEKPREKLKRSRNGCINCRTRRVKCDEKQPACGRCSSLDLPCHKPEPPIPLKIRRRGHGPVKSRNILRWEPPRLLPNSCTQQTTPDCQPASSAKITNSVSIRQIDSPADPDIISSPADIANGVRSLEIIEPISWSSDMDGLIASPGEEVANQLTTVSVTAAGSTSPLRQSFDNSFSRMLDDLVENPPSHEEGNTFLTKSSFPTQSLIAEPTDAYFKPSWLNNPGISSTGSLDPLAQPFYTYAEPLLPLKYLKEHFKFQQATPLLSPKMSYELADALNLSQIERKALDYYRSHFSYFRSVKGFLWSEYSIYLTAATNSNMILHLILAISLRGLARDTQDANASRLSSAHLHKGLVLLHKQLEGQNSEIMEVMISFWFLALFTMESDSAIGRIQRQELSKKVYQYSRAYLLDEVCGPPNAIMATQSSKENSAARISMVMKILCMIANLDVQLNIFGYGGELSDFCYEKDRMRHIQQMAHNYLELNHGREYPYCELAYDIESSECASVYQDQHRLYHWINQLFWCGVGDYQSIEKDIEAQEEKYRSFFRIAHRDGMGDDDYSRLHFQIDAAVCEFYAIRLYHFRCQSETLPDEKVQNWVTSYLQIAYRLQQSKVRYHWIDKSLFLVGSETRDPIHRDWIQRRMLREDLKRALKCVWQKEKMLKRRLGREEFQTILRDEADVYDPAPTTI</sequence>
<dbReference type="GO" id="GO:0000981">
    <property type="term" value="F:DNA-binding transcription factor activity, RNA polymerase II-specific"/>
    <property type="evidence" value="ECO:0007669"/>
    <property type="project" value="InterPro"/>
</dbReference>
<dbReference type="SUPFAM" id="SSF57701">
    <property type="entry name" value="Zn2/Cys6 DNA-binding domain"/>
    <property type="match status" value="1"/>
</dbReference>
<keyword evidence="1" id="KW-0539">Nucleus</keyword>
<dbReference type="PROSITE" id="PS00463">
    <property type="entry name" value="ZN2_CY6_FUNGAL_1"/>
    <property type="match status" value="1"/>
</dbReference>
<name>A0A2K0TQU0_9HYPO</name>
<protein>
    <recommendedName>
        <fullName evidence="2">Zn(2)-C6 fungal-type domain-containing protein</fullName>
    </recommendedName>
</protein>
<evidence type="ECO:0000256" key="1">
    <source>
        <dbReference type="ARBA" id="ARBA00023242"/>
    </source>
</evidence>
<comment type="caution">
    <text evidence="3">The sequence shown here is derived from an EMBL/GenBank/DDBJ whole genome shotgun (WGS) entry which is preliminary data.</text>
</comment>
<dbReference type="OrthoDB" id="4356994at2759"/>
<proteinExistence type="predicted"/>
<dbReference type="PROSITE" id="PS50048">
    <property type="entry name" value="ZN2_CY6_FUNGAL_2"/>
    <property type="match status" value="1"/>
</dbReference>
<gene>
    <name evidence="3" type="ORF">TGAMA5MH_00948</name>
</gene>
<evidence type="ECO:0000313" key="4">
    <source>
        <dbReference type="Proteomes" id="UP000236546"/>
    </source>
</evidence>
<dbReference type="AlphaFoldDB" id="A0A2K0TQU0"/>
<dbReference type="InterPro" id="IPR001138">
    <property type="entry name" value="Zn2Cys6_DnaBD"/>
</dbReference>
<dbReference type="PANTHER" id="PTHR37534">
    <property type="entry name" value="TRANSCRIPTIONAL ACTIVATOR PROTEIN UGA3"/>
    <property type="match status" value="1"/>
</dbReference>
<dbReference type="Proteomes" id="UP000236546">
    <property type="component" value="Unassembled WGS sequence"/>
</dbReference>
<accession>A0A2K0TQU0</accession>
<dbReference type="SMART" id="SM00066">
    <property type="entry name" value="GAL4"/>
    <property type="match status" value="1"/>
</dbReference>
<dbReference type="PANTHER" id="PTHR37534:SF46">
    <property type="entry name" value="ZN(II)2CYS6 TRANSCRIPTION FACTOR (EUROFUNG)"/>
    <property type="match status" value="1"/>
</dbReference>
<dbReference type="InterPro" id="IPR036864">
    <property type="entry name" value="Zn2-C6_fun-type_DNA-bd_sf"/>
</dbReference>
<dbReference type="Gene3D" id="4.10.240.10">
    <property type="entry name" value="Zn(2)-C6 fungal-type DNA-binding domain"/>
    <property type="match status" value="1"/>
</dbReference>
<dbReference type="EMBL" id="MTYH01000012">
    <property type="protein sequence ID" value="PNP47896.1"/>
    <property type="molecule type" value="Genomic_DNA"/>
</dbReference>
<dbReference type="Pfam" id="PF00172">
    <property type="entry name" value="Zn_clus"/>
    <property type="match status" value="1"/>
</dbReference>
<evidence type="ECO:0000313" key="3">
    <source>
        <dbReference type="EMBL" id="PNP47896.1"/>
    </source>
</evidence>
<evidence type="ECO:0000259" key="2">
    <source>
        <dbReference type="PROSITE" id="PS50048"/>
    </source>
</evidence>
<feature type="domain" description="Zn(2)-C6 fungal-type" evidence="2">
    <location>
        <begin position="23"/>
        <end position="51"/>
    </location>
</feature>
<reference evidence="3 4" key="1">
    <citation type="submission" date="2017-02" db="EMBL/GenBank/DDBJ databases">
        <title>Genomes of Trichoderma spp. with biocontrol activity.</title>
        <authorList>
            <person name="Gardiner D."/>
            <person name="Kazan K."/>
            <person name="Vos C."/>
            <person name="Harvey P."/>
        </authorList>
    </citation>
    <scope>NUCLEOTIDE SEQUENCE [LARGE SCALE GENOMIC DNA]</scope>
    <source>
        <strain evidence="3 4">A5MH</strain>
    </source>
</reference>
<dbReference type="CDD" id="cd00067">
    <property type="entry name" value="GAL4"/>
    <property type="match status" value="1"/>
</dbReference>
<dbReference type="GO" id="GO:0008270">
    <property type="term" value="F:zinc ion binding"/>
    <property type="evidence" value="ECO:0007669"/>
    <property type="project" value="InterPro"/>
</dbReference>